<protein>
    <submittedName>
        <fullName evidence="5">5-oxoprolinase subunit PxpB</fullName>
        <ecNumber evidence="5">3.5.2.9</ecNumber>
    </submittedName>
</protein>
<keyword evidence="6" id="KW-1185">Reference proteome</keyword>
<dbReference type="SUPFAM" id="SSF160467">
    <property type="entry name" value="PH0987 N-terminal domain-like"/>
    <property type="match status" value="1"/>
</dbReference>
<dbReference type="Proteomes" id="UP000769780">
    <property type="component" value="Unassembled WGS sequence"/>
</dbReference>
<dbReference type="InterPro" id="IPR029000">
    <property type="entry name" value="Cyclophilin-like_dom_sf"/>
</dbReference>
<name>A0ABS7K9B4_9BACI</name>
<dbReference type="SUPFAM" id="SSF50891">
    <property type="entry name" value="Cyclophilin-like"/>
    <property type="match status" value="1"/>
</dbReference>
<organism evidence="5 6">
    <name type="scientific">Mesobacillus maritimus</name>
    <dbReference type="NCBI Taxonomy" id="1643336"/>
    <lineage>
        <taxon>Bacteria</taxon>
        <taxon>Bacillati</taxon>
        <taxon>Bacillota</taxon>
        <taxon>Bacilli</taxon>
        <taxon>Bacillales</taxon>
        <taxon>Bacillaceae</taxon>
        <taxon>Mesobacillus</taxon>
    </lineage>
</organism>
<proteinExistence type="predicted"/>
<keyword evidence="2 5" id="KW-0378">Hydrolase</keyword>
<dbReference type="Pfam" id="PF02682">
    <property type="entry name" value="CT_C_D"/>
    <property type="match status" value="1"/>
</dbReference>
<evidence type="ECO:0000259" key="4">
    <source>
        <dbReference type="SMART" id="SM00796"/>
    </source>
</evidence>
<keyword evidence="1" id="KW-0547">Nucleotide-binding</keyword>
<dbReference type="PANTHER" id="PTHR34698">
    <property type="entry name" value="5-OXOPROLINASE SUBUNIT B"/>
    <property type="match status" value="1"/>
</dbReference>
<keyword evidence="3" id="KW-0067">ATP-binding</keyword>
<dbReference type="EMBL" id="JACWFH010000029">
    <property type="protein sequence ID" value="MBY0098863.1"/>
    <property type="molecule type" value="Genomic_DNA"/>
</dbReference>
<sequence>MGSQRIQPQAMVTGEKSILFKFGDHEKVDQDTYHDVLRFAEMVQKDNHYLLEEIVPSYQTVTVYFKKEPAEMEEIIQRYRSKWKNYRQIEEKMSARKITIPVCYEEPYSLDIERVMKQNTLSRDEVIALHCGTTYTVYMIGFLPGFPYLGKLDGRLATPRLHTPRLQVEKGAVGIGGHQTGIYPLDSPGGWNIIGKSPLDLFHPMREEPFFIQAGDQLAFYPITMSEYRTIRLELDKGSDSIQRFIQTDKRSVLRED</sequence>
<evidence type="ECO:0000313" key="5">
    <source>
        <dbReference type="EMBL" id="MBY0098863.1"/>
    </source>
</evidence>
<evidence type="ECO:0000256" key="3">
    <source>
        <dbReference type="ARBA" id="ARBA00022840"/>
    </source>
</evidence>
<evidence type="ECO:0000313" key="6">
    <source>
        <dbReference type="Proteomes" id="UP000769780"/>
    </source>
</evidence>
<dbReference type="Gene3D" id="2.40.100.10">
    <property type="entry name" value="Cyclophilin-like"/>
    <property type="match status" value="1"/>
</dbReference>
<evidence type="ECO:0000256" key="1">
    <source>
        <dbReference type="ARBA" id="ARBA00022741"/>
    </source>
</evidence>
<dbReference type="SMART" id="SM00796">
    <property type="entry name" value="AHS1"/>
    <property type="match status" value="1"/>
</dbReference>
<dbReference type="Gene3D" id="3.30.1360.40">
    <property type="match status" value="1"/>
</dbReference>
<accession>A0ABS7K9B4</accession>
<evidence type="ECO:0000256" key="2">
    <source>
        <dbReference type="ARBA" id="ARBA00022801"/>
    </source>
</evidence>
<feature type="domain" description="Carboxyltransferase" evidence="4">
    <location>
        <begin position="8"/>
        <end position="212"/>
    </location>
</feature>
<reference evidence="5 6" key="1">
    <citation type="submission" date="2020-07" db="EMBL/GenBank/DDBJ databases">
        <title>Fungal Genomes of the International Space Station.</title>
        <authorList>
            <person name="Seuylemezian A."/>
            <person name="Singh N.K."/>
            <person name="Wood J."/>
            <person name="Venkateswaran K."/>
        </authorList>
    </citation>
    <scope>NUCLEOTIDE SEQUENCE [LARGE SCALE GENOMIC DNA]</scope>
    <source>
        <strain evidence="5 6">PL-B2</strain>
    </source>
</reference>
<dbReference type="InterPro" id="IPR003833">
    <property type="entry name" value="CT_C_D"/>
</dbReference>
<dbReference type="NCBIfam" id="TIGR00370">
    <property type="entry name" value="5-oxoprolinase subunit PxpB"/>
    <property type="match status" value="1"/>
</dbReference>
<dbReference type="GO" id="GO:0017168">
    <property type="term" value="F:5-oxoprolinase (ATP-hydrolyzing) activity"/>
    <property type="evidence" value="ECO:0007669"/>
    <property type="project" value="UniProtKB-EC"/>
</dbReference>
<gene>
    <name evidence="5" type="primary">pxpB</name>
    <name evidence="5" type="ORF">H0185_19030</name>
</gene>
<dbReference type="RefSeq" id="WP_221875081.1">
    <property type="nucleotide sequence ID" value="NZ_JACWFH010000029.1"/>
</dbReference>
<dbReference type="EC" id="3.5.2.9" evidence="5"/>
<dbReference type="PANTHER" id="PTHR34698:SF2">
    <property type="entry name" value="5-OXOPROLINASE SUBUNIT B"/>
    <property type="match status" value="1"/>
</dbReference>
<comment type="caution">
    <text evidence="5">The sequence shown here is derived from an EMBL/GenBank/DDBJ whole genome shotgun (WGS) entry which is preliminary data.</text>
</comment>
<dbReference type="InterPro" id="IPR010016">
    <property type="entry name" value="PxpB"/>
</dbReference>